<dbReference type="EC" id="1.-.-.-" evidence="4"/>
<dbReference type="Gene3D" id="3.40.50.360">
    <property type="match status" value="1"/>
</dbReference>
<comment type="similarity">
    <text evidence="1">Belongs to the NAD(P)H dehydrogenase (quinone) family.</text>
</comment>
<dbReference type="PANTHER" id="PTHR10204">
    <property type="entry name" value="NAD P H OXIDOREDUCTASE-RELATED"/>
    <property type="match status" value="1"/>
</dbReference>
<gene>
    <name evidence="4" type="ORF">U1T56_03625</name>
</gene>
<evidence type="ECO:0000256" key="1">
    <source>
        <dbReference type="ARBA" id="ARBA00006252"/>
    </source>
</evidence>
<evidence type="ECO:0000313" key="4">
    <source>
        <dbReference type="EMBL" id="MEK0082229.1"/>
    </source>
</evidence>
<dbReference type="Pfam" id="PF02525">
    <property type="entry name" value="Flavodoxin_2"/>
    <property type="match status" value="1"/>
</dbReference>
<dbReference type="InterPro" id="IPR051545">
    <property type="entry name" value="NAD(P)H_dehydrogenase_qn"/>
</dbReference>
<evidence type="ECO:0000259" key="3">
    <source>
        <dbReference type="Pfam" id="PF02525"/>
    </source>
</evidence>
<dbReference type="EC" id="1.6.99.-" evidence="4"/>
<keyword evidence="5" id="KW-1185">Reference proteome</keyword>
<evidence type="ECO:0000256" key="2">
    <source>
        <dbReference type="ARBA" id="ARBA00023002"/>
    </source>
</evidence>
<accession>A0ABU8XPD5</accession>
<dbReference type="SUPFAM" id="SSF52218">
    <property type="entry name" value="Flavoproteins"/>
    <property type="match status" value="1"/>
</dbReference>
<name>A0ABU8XPD5_9PROT</name>
<organism evidence="4 5">
    <name type="scientific">Benzoatithermus flavus</name>
    <dbReference type="NCBI Taxonomy" id="3108223"/>
    <lineage>
        <taxon>Bacteria</taxon>
        <taxon>Pseudomonadati</taxon>
        <taxon>Pseudomonadota</taxon>
        <taxon>Alphaproteobacteria</taxon>
        <taxon>Geminicoccales</taxon>
        <taxon>Geminicoccaceae</taxon>
        <taxon>Benzoatithermus</taxon>
    </lineage>
</organism>
<dbReference type="Proteomes" id="UP001375743">
    <property type="component" value="Unassembled WGS sequence"/>
</dbReference>
<dbReference type="InterPro" id="IPR003680">
    <property type="entry name" value="Flavodoxin_fold"/>
</dbReference>
<keyword evidence="2 4" id="KW-0560">Oxidoreductase</keyword>
<dbReference type="PANTHER" id="PTHR10204:SF34">
    <property type="entry name" value="NAD(P)H DEHYDROGENASE [QUINONE] 1 ISOFORM 1"/>
    <property type="match status" value="1"/>
</dbReference>
<dbReference type="GO" id="GO:0016491">
    <property type="term" value="F:oxidoreductase activity"/>
    <property type="evidence" value="ECO:0007669"/>
    <property type="project" value="UniProtKB-KW"/>
</dbReference>
<dbReference type="EMBL" id="JBBLZC010000002">
    <property type="protein sequence ID" value="MEK0082229.1"/>
    <property type="molecule type" value="Genomic_DNA"/>
</dbReference>
<comment type="caution">
    <text evidence="4">The sequence shown here is derived from an EMBL/GenBank/DDBJ whole genome shotgun (WGS) entry which is preliminary data.</text>
</comment>
<sequence length="196" mass="22889">MRILVVFSHPVEESFGAAVYRRLLDGLARAGHEVRGLDLYAIGFDPVMSAEERRHYHMPELNAVRVREQLDHVRWAEGLIFVYPTWWYSLPAMLKGWIDRVWVPFVTFDLPEGRQPVRGRMQNIRLLGGISTYGSPWWWVRFVIGDPGRRIVMRGIKPLCHARCRTFWLGHYRMDSSTPESRAAFLARVDRLAARL</sequence>
<reference evidence="4 5" key="1">
    <citation type="submission" date="2024-01" db="EMBL/GenBank/DDBJ databases">
        <title>Multi-omics insights into the function and evolution of sodium benzoate biodegradation pathways in Benzoatithermus flavus gen. nov., sp. nov. from hot spring.</title>
        <authorList>
            <person name="Hu C.-J."/>
            <person name="Li W.-J."/>
        </authorList>
    </citation>
    <scope>NUCLEOTIDE SEQUENCE [LARGE SCALE GENOMIC DNA]</scope>
    <source>
        <strain evidence="4 5">SYSU G07066</strain>
    </source>
</reference>
<proteinExistence type="inferred from homology"/>
<protein>
    <submittedName>
        <fullName evidence="4">NAD(P)H-dependent oxidoreductase</fullName>
        <ecNumber evidence="4">1.-.-.-</ecNumber>
        <ecNumber evidence="4">1.6.99.-</ecNumber>
    </submittedName>
</protein>
<feature type="domain" description="Flavodoxin-like fold" evidence="3">
    <location>
        <begin position="1"/>
        <end position="122"/>
    </location>
</feature>
<dbReference type="InterPro" id="IPR029039">
    <property type="entry name" value="Flavoprotein-like_sf"/>
</dbReference>
<dbReference type="RefSeq" id="WP_418158077.1">
    <property type="nucleotide sequence ID" value="NZ_JBBLZC010000002.1"/>
</dbReference>
<evidence type="ECO:0000313" key="5">
    <source>
        <dbReference type="Proteomes" id="UP001375743"/>
    </source>
</evidence>